<evidence type="ECO:0000313" key="1">
    <source>
        <dbReference type="EMBL" id="MDR6218169.1"/>
    </source>
</evidence>
<name>A0AAE3XCK3_9DEIO</name>
<evidence type="ECO:0000313" key="2">
    <source>
        <dbReference type="Proteomes" id="UP001185331"/>
    </source>
</evidence>
<reference evidence="1" key="1">
    <citation type="submission" date="2023-07" db="EMBL/GenBank/DDBJ databases">
        <title>Sorghum-associated microbial communities from plants grown in Nebraska, USA.</title>
        <authorList>
            <person name="Schachtman D."/>
        </authorList>
    </citation>
    <scope>NUCLEOTIDE SEQUENCE</scope>
    <source>
        <strain evidence="1">BE330</strain>
    </source>
</reference>
<protein>
    <submittedName>
        <fullName evidence="1">Uncharacterized protein</fullName>
    </submittedName>
</protein>
<comment type="caution">
    <text evidence="1">The sequence shown here is derived from an EMBL/GenBank/DDBJ whole genome shotgun (WGS) entry which is preliminary data.</text>
</comment>
<organism evidence="1 2">
    <name type="scientific">Deinococcus soli</name>
    <name type="common">ex Cha et al. 2016</name>
    <dbReference type="NCBI Taxonomy" id="1309411"/>
    <lineage>
        <taxon>Bacteria</taxon>
        <taxon>Thermotogati</taxon>
        <taxon>Deinococcota</taxon>
        <taxon>Deinococci</taxon>
        <taxon>Deinococcales</taxon>
        <taxon>Deinococcaceae</taxon>
        <taxon>Deinococcus</taxon>
    </lineage>
</organism>
<proteinExistence type="predicted"/>
<dbReference type="AlphaFoldDB" id="A0AAE3XCK3"/>
<dbReference type="RefSeq" id="WP_309854291.1">
    <property type="nucleotide sequence ID" value="NZ_JAVDQJ010000004.1"/>
</dbReference>
<sequence>MKRLHALKADVVYLSLDAAHPDRFREPITLPHAAVTAAFLRAAETALRGKAGSAECYATSAHPKAGSLLLTATRKHVRFWLDGRDEVNLTWPAARRLAQDLLALTAHLTPPAATSTWTPVVTHAGADVQVTLPESALTIRADAAHAAAAFLTAAGTWMPPRTFLQIPGLDVWYTDPELDSGRDWDRVGNRALWVTPADGPHIGQTLLAAPTIFTTERAL</sequence>
<accession>A0AAE3XCK3</accession>
<dbReference type="Proteomes" id="UP001185331">
    <property type="component" value="Unassembled WGS sequence"/>
</dbReference>
<dbReference type="EMBL" id="JAVDQK010000004">
    <property type="protein sequence ID" value="MDR6218169.1"/>
    <property type="molecule type" value="Genomic_DNA"/>
</dbReference>
<gene>
    <name evidence="1" type="ORF">J2Y00_001732</name>
</gene>